<dbReference type="KEGG" id="phr:C6569_13955"/>
<keyword evidence="1" id="KW-0812">Transmembrane</keyword>
<dbReference type="Proteomes" id="UP000237889">
    <property type="component" value="Chromosome"/>
</dbReference>
<accession>A0A2S0ND62</accession>
<reference evidence="2 3" key="1">
    <citation type="submission" date="2018-03" db="EMBL/GenBank/DDBJ databases">
        <title>Genome sequencing of Phreatobacter sp.</title>
        <authorList>
            <person name="Kim S.-J."/>
            <person name="Heo J."/>
            <person name="Kwon S.-W."/>
        </authorList>
    </citation>
    <scope>NUCLEOTIDE SEQUENCE [LARGE SCALE GENOMIC DNA]</scope>
    <source>
        <strain evidence="2 3">S-12</strain>
    </source>
</reference>
<protein>
    <submittedName>
        <fullName evidence="2">Uncharacterized protein</fullName>
    </submittedName>
</protein>
<keyword evidence="1" id="KW-1133">Transmembrane helix</keyword>
<evidence type="ECO:0000256" key="1">
    <source>
        <dbReference type="SAM" id="Phobius"/>
    </source>
</evidence>
<gene>
    <name evidence="2" type="ORF">C6569_13955</name>
</gene>
<keyword evidence="1" id="KW-0472">Membrane</keyword>
<feature type="transmembrane region" description="Helical" evidence="1">
    <location>
        <begin position="47"/>
        <end position="67"/>
    </location>
</feature>
<proteinExistence type="predicted"/>
<sequence length="77" mass="7549">MAAAGTTNWTNVVNVLGATAIVGSEAVGAGGATGWALASLMKLGDQAVLVATLVGVAIGLVATVAFLRSAYRAEPFS</sequence>
<dbReference type="OrthoDB" id="8451445at2"/>
<evidence type="ECO:0000313" key="2">
    <source>
        <dbReference type="EMBL" id="AVO46085.1"/>
    </source>
</evidence>
<name>A0A2S0ND62_9HYPH</name>
<dbReference type="RefSeq" id="WP_106749426.1">
    <property type="nucleotide sequence ID" value="NZ_CP027668.1"/>
</dbReference>
<keyword evidence="3" id="KW-1185">Reference proteome</keyword>
<dbReference type="AlphaFoldDB" id="A0A2S0ND62"/>
<organism evidence="2 3">
    <name type="scientific">Phreatobacter cathodiphilus</name>
    <dbReference type="NCBI Taxonomy" id="1868589"/>
    <lineage>
        <taxon>Bacteria</taxon>
        <taxon>Pseudomonadati</taxon>
        <taxon>Pseudomonadota</taxon>
        <taxon>Alphaproteobacteria</taxon>
        <taxon>Hyphomicrobiales</taxon>
        <taxon>Phreatobacteraceae</taxon>
        <taxon>Phreatobacter</taxon>
    </lineage>
</organism>
<dbReference type="EMBL" id="CP027668">
    <property type="protein sequence ID" value="AVO46085.1"/>
    <property type="molecule type" value="Genomic_DNA"/>
</dbReference>
<evidence type="ECO:0000313" key="3">
    <source>
        <dbReference type="Proteomes" id="UP000237889"/>
    </source>
</evidence>